<evidence type="ECO:0000313" key="3">
    <source>
        <dbReference type="Proteomes" id="UP000217199"/>
    </source>
</evidence>
<dbReference type="Proteomes" id="UP000217199">
    <property type="component" value="Unassembled WGS sequence"/>
</dbReference>
<reference evidence="2 3" key="1">
    <citation type="journal article" date="2017" name="Mol. Ecol.">
        <title>Comparative and population genomic landscape of Phellinus noxius: A hypervariable fungus causing root rot in trees.</title>
        <authorList>
            <person name="Chung C.L."/>
            <person name="Lee T.J."/>
            <person name="Akiba M."/>
            <person name="Lee H.H."/>
            <person name="Kuo T.H."/>
            <person name="Liu D."/>
            <person name="Ke H.M."/>
            <person name="Yokoi T."/>
            <person name="Roa M.B."/>
            <person name="Lu M.J."/>
            <person name="Chang Y.Y."/>
            <person name="Ann P.J."/>
            <person name="Tsai J.N."/>
            <person name="Chen C.Y."/>
            <person name="Tzean S.S."/>
            <person name="Ota Y."/>
            <person name="Hattori T."/>
            <person name="Sahashi N."/>
            <person name="Liou R.F."/>
            <person name="Kikuchi T."/>
            <person name="Tsai I.J."/>
        </authorList>
    </citation>
    <scope>NUCLEOTIDE SEQUENCE [LARGE SCALE GENOMIC DNA]</scope>
    <source>
        <strain evidence="2 3">FFPRI411160</strain>
    </source>
</reference>
<dbReference type="EMBL" id="NBII01000009">
    <property type="protein sequence ID" value="PAV15579.1"/>
    <property type="molecule type" value="Genomic_DNA"/>
</dbReference>
<evidence type="ECO:0000256" key="1">
    <source>
        <dbReference type="SAM" id="MobiDB-lite"/>
    </source>
</evidence>
<name>A0A286U7T7_9AGAM</name>
<dbReference type="AlphaFoldDB" id="A0A286U7T7"/>
<proteinExistence type="predicted"/>
<feature type="compositionally biased region" description="Polar residues" evidence="1">
    <location>
        <begin position="1"/>
        <end position="30"/>
    </location>
</feature>
<feature type="region of interest" description="Disordered" evidence="1">
    <location>
        <begin position="1"/>
        <end position="42"/>
    </location>
</feature>
<organism evidence="2 3">
    <name type="scientific">Pyrrhoderma noxium</name>
    <dbReference type="NCBI Taxonomy" id="2282107"/>
    <lineage>
        <taxon>Eukaryota</taxon>
        <taxon>Fungi</taxon>
        <taxon>Dikarya</taxon>
        <taxon>Basidiomycota</taxon>
        <taxon>Agaricomycotina</taxon>
        <taxon>Agaricomycetes</taxon>
        <taxon>Hymenochaetales</taxon>
        <taxon>Hymenochaetaceae</taxon>
        <taxon>Pyrrhoderma</taxon>
    </lineage>
</organism>
<dbReference type="OrthoDB" id="3235454at2759"/>
<keyword evidence="3" id="KW-1185">Reference proteome</keyword>
<gene>
    <name evidence="2" type="ORF">PNOK_0843700</name>
</gene>
<accession>A0A286U7T7</accession>
<protein>
    <submittedName>
        <fullName evidence="2">Uncharacterized protein</fullName>
    </submittedName>
</protein>
<sequence>MAPTAGNSRKNVGLSTKTQRNGARSMNSTAMEDIDSVGLSQSSSDDGIMATIAQQMQATMEKKKKEKETKFLHAAQSELSKLLSEKASSFSNNVNEINKIFSEFQDAYARNEDQIRKLLDAILKEQLNLQIIFDEKNKNSIDMEKRREKEHIQALTRGRKACEEFDRLVGSLEPN</sequence>
<comment type="caution">
    <text evidence="2">The sequence shown here is derived from an EMBL/GenBank/DDBJ whole genome shotgun (WGS) entry which is preliminary data.</text>
</comment>
<evidence type="ECO:0000313" key="2">
    <source>
        <dbReference type="EMBL" id="PAV15579.1"/>
    </source>
</evidence>
<dbReference type="InParanoid" id="A0A286U7T7"/>